<sequence length="137" mass="15121">MASTFSTFSNWIKSPAGRQYFFSTHFWGPVANWGLPLAAIADIRKDPEMISGVMSPTLMGYSTIFMRFAWMVQPRNYLLFACHATNAAAQAVQCARFVNYWHMGGREKAHPVSARIEDAAGSVKDAATNAAKQVKAV</sequence>
<accession>A0ACC2XDL6</accession>
<keyword evidence="2" id="KW-1185">Reference proteome</keyword>
<name>A0ACC2XDL6_9TREE</name>
<comment type="caution">
    <text evidence="1">The sequence shown here is derived from an EMBL/GenBank/DDBJ whole genome shotgun (WGS) entry which is preliminary data.</text>
</comment>
<organism evidence="1 2">
    <name type="scientific">Naganishia vaughanmartiniae</name>
    <dbReference type="NCBI Taxonomy" id="1424756"/>
    <lineage>
        <taxon>Eukaryota</taxon>
        <taxon>Fungi</taxon>
        <taxon>Dikarya</taxon>
        <taxon>Basidiomycota</taxon>
        <taxon>Agaricomycotina</taxon>
        <taxon>Tremellomycetes</taxon>
        <taxon>Filobasidiales</taxon>
        <taxon>Filobasidiaceae</taxon>
        <taxon>Naganishia</taxon>
    </lineage>
</organism>
<gene>
    <name evidence="1" type="ORF">QFC22_002367</name>
</gene>
<dbReference type="EMBL" id="JASBWU010000005">
    <property type="protein sequence ID" value="KAJ9121746.1"/>
    <property type="molecule type" value="Genomic_DNA"/>
</dbReference>
<protein>
    <submittedName>
        <fullName evidence="1">Uncharacterized protein</fullName>
    </submittedName>
</protein>
<proteinExistence type="predicted"/>
<evidence type="ECO:0000313" key="1">
    <source>
        <dbReference type="EMBL" id="KAJ9121746.1"/>
    </source>
</evidence>
<dbReference type="Proteomes" id="UP001243375">
    <property type="component" value="Unassembled WGS sequence"/>
</dbReference>
<reference evidence="1" key="1">
    <citation type="submission" date="2023-04" db="EMBL/GenBank/DDBJ databases">
        <title>Draft Genome sequencing of Naganishia species isolated from polar environments using Oxford Nanopore Technology.</title>
        <authorList>
            <person name="Leo P."/>
            <person name="Venkateswaran K."/>
        </authorList>
    </citation>
    <scope>NUCLEOTIDE SEQUENCE</scope>
    <source>
        <strain evidence="1">MNA-CCFEE 5425</strain>
    </source>
</reference>
<evidence type="ECO:0000313" key="2">
    <source>
        <dbReference type="Proteomes" id="UP001243375"/>
    </source>
</evidence>